<dbReference type="EMBL" id="JAPQKS010000006">
    <property type="protein sequence ID" value="KAJ5223492.1"/>
    <property type="molecule type" value="Genomic_DNA"/>
</dbReference>
<dbReference type="Proteomes" id="UP001150941">
    <property type="component" value="Unassembled WGS sequence"/>
</dbReference>
<accession>A0A9W9NNZ6</accession>
<evidence type="ECO:0000313" key="1">
    <source>
        <dbReference type="EMBL" id="KAJ5223492.1"/>
    </source>
</evidence>
<reference evidence="1" key="1">
    <citation type="submission" date="2022-11" db="EMBL/GenBank/DDBJ databases">
        <authorList>
            <person name="Petersen C."/>
        </authorList>
    </citation>
    <scope>NUCLEOTIDE SEQUENCE</scope>
    <source>
        <strain evidence="1">IBT 19713</strain>
    </source>
</reference>
<dbReference type="RefSeq" id="XP_058327675.1">
    <property type="nucleotide sequence ID" value="XM_058477330.1"/>
</dbReference>
<dbReference type="GeneID" id="83204633"/>
<proteinExistence type="predicted"/>
<dbReference type="AlphaFoldDB" id="A0A9W9NNZ6"/>
<name>A0A9W9NNZ6_9EURO</name>
<protein>
    <recommendedName>
        <fullName evidence="3">Apple domain-containing protein</fullName>
    </recommendedName>
</protein>
<organism evidence="1 2">
    <name type="scientific">Penicillium chermesinum</name>
    <dbReference type="NCBI Taxonomy" id="63820"/>
    <lineage>
        <taxon>Eukaryota</taxon>
        <taxon>Fungi</taxon>
        <taxon>Dikarya</taxon>
        <taxon>Ascomycota</taxon>
        <taxon>Pezizomycotina</taxon>
        <taxon>Eurotiomycetes</taxon>
        <taxon>Eurotiomycetidae</taxon>
        <taxon>Eurotiales</taxon>
        <taxon>Aspergillaceae</taxon>
        <taxon>Penicillium</taxon>
    </lineage>
</organism>
<sequence>MTCRTELATTSVKSVPTTTLTTTIHGKHTVVVYSTARDTVIYTPVSTETATDYTTTTLTSTADAVTDTFSTTSTVFDTATLTVTADPTTITFVSTTSTVSTRTYTIAAAGGFTPIVDTLTAPTLLKRALLEEEDTCSPWIDDYKYPKAVECHEKLIIKPTTTSVITATPFTATATTSTTTVTVTSTVTTSSIVLPSDVSTTLSFSTTSTITETTSVPGETSAATITATVLGTVSATSVYAACATPNIASAPLGAEFGSNAGQRISQMVLSNIPGQQLRVGNSASAYDCCASCMADAACAMGWTSEEGTSSKYCYFMETRLCSQSETFAHAYLSSTSPVGFQAFNGNCGKVIL</sequence>
<comment type="caution">
    <text evidence="1">The sequence shown here is derived from an EMBL/GenBank/DDBJ whole genome shotgun (WGS) entry which is preliminary data.</text>
</comment>
<evidence type="ECO:0008006" key="3">
    <source>
        <dbReference type="Google" id="ProtNLM"/>
    </source>
</evidence>
<gene>
    <name evidence="1" type="ORF">N7468_008034</name>
</gene>
<evidence type="ECO:0000313" key="2">
    <source>
        <dbReference type="Proteomes" id="UP001150941"/>
    </source>
</evidence>
<keyword evidence="2" id="KW-1185">Reference proteome</keyword>
<reference evidence="1" key="2">
    <citation type="journal article" date="2023" name="IMA Fungus">
        <title>Comparative genomic study of the Penicillium genus elucidates a diverse pangenome and 15 lateral gene transfer events.</title>
        <authorList>
            <person name="Petersen C."/>
            <person name="Sorensen T."/>
            <person name="Nielsen M.R."/>
            <person name="Sondergaard T.E."/>
            <person name="Sorensen J.L."/>
            <person name="Fitzpatrick D.A."/>
            <person name="Frisvad J.C."/>
            <person name="Nielsen K.L."/>
        </authorList>
    </citation>
    <scope>NUCLEOTIDE SEQUENCE</scope>
    <source>
        <strain evidence="1">IBT 19713</strain>
    </source>
</reference>
<dbReference type="OrthoDB" id="5428787at2759"/>